<sequence length="218" mass="24059">MSKGTLSFMFFSMAIVLVLAIIVLTVADYSLYSYKKKCIASAIDFAVSAAVQENNIELSRQGYAEGVDESTGKISTDNIVIDTEKVSAAFFSTLESNAGIRKDQVISKMMIIIINPTDTEMNYIITNESKNISGSVTNPASMENVINTNSLAFWDAADPDSETVYVNGNPKTTEFEKKPCYMVFIKNLEIDGLFKKRTATFIAFKGSHIERRDSSSDD</sequence>
<name>F1TH12_9FIRM</name>
<keyword evidence="1" id="KW-1133">Transmembrane helix</keyword>
<evidence type="ECO:0000313" key="3">
    <source>
        <dbReference type="Proteomes" id="UP000003860"/>
    </source>
</evidence>
<dbReference type="STRING" id="588581.Cpap_0864"/>
<dbReference type="RefSeq" id="WP_004621602.1">
    <property type="nucleotide sequence ID" value="NZ_ACXX02000015.1"/>
</dbReference>
<keyword evidence="1" id="KW-0472">Membrane</keyword>
<reference evidence="2" key="2">
    <citation type="submission" date="2011-01" db="EMBL/GenBank/DDBJ databases">
        <title>The Non-contiguous Finished genome of Clostridium papyrosolvens.</title>
        <authorList>
            <person name="Lucas S."/>
            <person name="Copeland A."/>
            <person name="Lapidus A."/>
            <person name="Cheng J.-F."/>
            <person name="Goodwin L."/>
            <person name="Pitluck S."/>
            <person name="Misra M."/>
            <person name="Chertkov O."/>
            <person name="Detter J.C."/>
            <person name="Han C."/>
            <person name="Tapia R."/>
            <person name="Land M."/>
            <person name="Hauser L."/>
            <person name="Kyrpides N."/>
            <person name="Ivanova N."/>
            <person name="Pagani I."/>
            <person name="Mouttaki H."/>
            <person name="He Z."/>
            <person name="Zhou J."/>
            <person name="Hemme C.L."/>
            <person name="Woyke T."/>
        </authorList>
    </citation>
    <scope>NUCLEOTIDE SEQUENCE [LARGE SCALE GENOMIC DNA]</scope>
    <source>
        <strain evidence="2">DSM 2782</strain>
    </source>
</reference>
<evidence type="ECO:0000256" key="1">
    <source>
        <dbReference type="SAM" id="Phobius"/>
    </source>
</evidence>
<keyword evidence="3" id="KW-1185">Reference proteome</keyword>
<organism evidence="2 3">
    <name type="scientific">Ruminiclostridium papyrosolvens DSM 2782</name>
    <dbReference type="NCBI Taxonomy" id="588581"/>
    <lineage>
        <taxon>Bacteria</taxon>
        <taxon>Bacillati</taxon>
        <taxon>Bacillota</taxon>
        <taxon>Clostridia</taxon>
        <taxon>Eubacteriales</taxon>
        <taxon>Oscillospiraceae</taxon>
        <taxon>Ruminiclostridium</taxon>
    </lineage>
</organism>
<reference evidence="2" key="1">
    <citation type="submission" date="2009-07" db="EMBL/GenBank/DDBJ databases">
        <authorList>
            <consortium name="US DOE Joint Genome Institute (JGI-PGF)"/>
            <person name="Lucas S."/>
            <person name="Copeland A."/>
            <person name="Lapidus A."/>
            <person name="Glavina del Rio T."/>
            <person name="Tice H."/>
            <person name="Bruce D."/>
            <person name="Goodwin L."/>
            <person name="Pitluck S."/>
            <person name="Larimer F."/>
            <person name="Land M.L."/>
            <person name="Mouttaki H."/>
            <person name="He Z."/>
            <person name="Zhou J."/>
            <person name="Hemme C.L."/>
        </authorList>
    </citation>
    <scope>NUCLEOTIDE SEQUENCE [LARGE SCALE GENOMIC DNA]</scope>
    <source>
        <strain evidence="2">DSM 2782</strain>
    </source>
</reference>
<protein>
    <submittedName>
        <fullName evidence="2">Uncharacterized protein</fullName>
    </submittedName>
</protein>
<dbReference type="EMBL" id="ACXX02000015">
    <property type="protein sequence ID" value="EGD46252.1"/>
    <property type="molecule type" value="Genomic_DNA"/>
</dbReference>
<comment type="caution">
    <text evidence="2">The sequence shown here is derived from an EMBL/GenBank/DDBJ whole genome shotgun (WGS) entry which is preliminary data.</text>
</comment>
<accession>F1TH12</accession>
<dbReference type="Proteomes" id="UP000003860">
    <property type="component" value="Unassembled WGS sequence"/>
</dbReference>
<dbReference type="AlphaFoldDB" id="F1TH12"/>
<dbReference type="OrthoDB" id="1738599at2"/>
<dbReference type="eggNOG" id="ENOG5033SEK">
    <property type="taxonomic scope" value="Bacteria"/>
</dbReference>
<proteinExistence type="predicted"/>
<evidence type="ECO:0000313" key="2">
    <source>
        <dbReference type="EMBL" id="EGD46252.1"/>
    </source>
</evidence>
<gene>
    <name evidence="2" type="ORF">Cpap_0864</name>
</gene>
<keyword evidence="1" id="KW-0812">Transmembrane</keyword>
<feature type="transmembrane region" description="Helical" evidence="1">
    <location>
        <begin position="6"/>
        <end position="27"/>
    </location>
</feature>